<reference evidence="1" key="1">
    <citation type="journal article" date="2018" name="PLoS Negl. Trop. Dis.">
        <title>Sialome diversity of ticks revealed by RNAseq of single tick salivary glands.</title>
        <authorList>
            <person name="Perner J."/>
            <person name="Kropackova S."/>
            <person name="Kopacek P."/>
            <person name="Ribeiro J.M."/>
        </authorList>
    </citation>
    <scope>NUCLEOTIDE SEQUENCE</scope>
    <source>
        <strain evidence="1">Siblings of single egg batch collected in Ceske Budejovice</strain>
        <tissue evidence="1">Salivary glands</tissue>
    </source>
</reference>
<name>A0A147BTC9_IXORI</name>
<accession>A0A147BTC9</accession>
<dbReference type="AlphaFoldDB" id="A0A147BTC9"/>
<protein>
    <submittedName>
        <fullName evidence="1">Putative m13 family peptidase</fullName>
    </submittedName>
</protein>
<dbReference type="EMBL" id="GEGO01001348">
    <property type="protein sequence ID" value="JAR94056.1"/>
    <property type="molecule type" value="Transcribed_RNA"/>
</dbReference>
<proteinExistence type="predicted"/>
<sequence>MRKFGLEQWPTTPRRTNLTNLLAAVSTELGYHPLVTITLIREMTPSKQKLLICIDKPRLLLQKLGPKTDTTVAARLLFALTKYLKDYCEHFGLCLQRSEAEHIVTTIIKFEQLLDFVRVKPASAPNLTYLMPKLELTPCSAVRN</sequence>
<dbReference type="InterPro" id="IPR042089">
    <property type="entry name" value="Peptidase_M13_dom_2"/>
</dbReference>
<evidence type="ECO:0000313" key="1">
    <source>
        <dbReference type="EMBL" id="JAR94056.1"/>
    </source>
</evidence>
<organism evidence="1">
    <name type="scientific">Ixodes ricinus</name>
    <name type="common">Common tick</name>
    <name type="synonym">Acarus ricinus</name>
    <dbReference type="NCBI Taxonomy" id="34613"/>
    <lineage>
        <taxon>Eukaryota</taxon>
        <taxon>Metazoa</taxon>
        <taxon>Ecdysozoa</taxon>
        <taxon>Arthropoda</taxon>
        <taxon>Chelicerata</taxon>
        <taxon>Arachnida</taxon>
        <taxon>Acari</taxon>
        <taxon>Parasitiformes</taxon>
        <taxon>Ixodida</taxon>
        <taxon>Ixodoidea</taxon>
        <taxon>Ixodidae</taxon>
        <taxon>Ixodinae</taxon>
        <taxon>Ixodes</taxon>
    </lineage>
</organism>
<dbReference type="Gene3D" id="1.10.1380.10">
    <property type="entry name" value="Neutral endopeptidase , domain2"/>
    <property type="match status" value="1"/>
</dbReference>